<proteinExistence type="predicted"/>
<comment type="caution">
    <text evidence="1">The sequence shown here is derived from an EMBL/GenBank/DDBJ whole genome shotgun (WGS) entry which is preliminary data.</text>
</comment>
<gene>
    <name evidence="1" type="ORF">GCM10011506_06510</name>
</gene>
<organism evidence="1 2">
    <name type="scientific">Marivirga lumbricoides</name>
    <dbReference type="NCBI Taxonomy" id="1046115"/>
    <lineage>
        <taxon>Bacteria</taxon>
        <taxon>Pseudomonadati</taxon>
        <taxon>Bacteroidota</taxon>
        <taxon>Cytophagia</taxon>
        <taxon>Cytophagales</taxon>
        <taxon>Marivirgaceae</taxon>
        <taxon>Marivirga</taxon>
    </lineage>
</organism>
<dbReference type="RefSeq" id="WP_188460377.1">
    <property type="nucleotide sequence ID" value="NZ_BAABHU010000002.1"/>
</dbReference>
<accession>A0ABQ1LFN8</accession>
<reference evidence="2" key="1">
    <citation type="journal article" date="2019" name="Int. J. Syst. Evol. Microbiol.">
        <title>The Global Catalogue of Microorganisms (GCM) 10K type strain sequencing project: providing services to taxonomists for standard genome sequencing and annotation.</title>
        <authorList>
            <consortium name="The Broad Institute Genomics Platform"/>
            <consortium name="The Broad Institute Genome Sequencing Center for Infectious Disease"/>
            <person name="Wu L."/>
            <person name="Ma J."/>
        </authorList>
    </citation>
    <scope>NUCLEOTIDE SEQUENCE [LARGE SCALE GENOMIC DNA]</scope>
    <source>
        <strain evidence="2">CGMCC 1.10832</strain>
    </source>
</reference>
<keyword evidence="2" id="KW-1185">Reference proteome</keyword>
<evidence type="ECO:0008006" key="3">
    <source>
        <dbReference type="Google" id="ProtNLM"/>
    </source>
</evidence>
<sequence>MERIKSKIEELANRINAPKEYLPTYGYSEDFARPHIEVKGNELHWVVVERG</sequence>
<evidence type="ECO:0000313" key="2">
    <source>
        <dbReference type="Proteomes" id="UP000636010"/>
    </source>
</evidence>
<evidence type="ECO:0000313" key="1">
    <source>
        <dbReference type="EMBL" id="GGC23996.1"/>
    </source>
</evidence>
<dbReference type="Proteomes" id="UP000636010">
    <property type="component" value="Unassembled WGS sequence"/>
</dbReference>
<protein>
    <recommendedName>
        <fullName evidence="3">AraC family transcriptional regulator</fullName>
    </recommendedName>
</protein>
<name>A0ABQ1LFN8_9BACT</name>
<dbReference type="EMBL" id="BMEC01000002">
    <property type="protein sequence ID" value="GGC23996.1"/>
    <property type="molecule type" value="Genomic_DNA"/>
</dbReference>